<dbReference type="InterPro" id="IPR029058">
    <property type="entry name" value="AB_hydrolase_fold"/>
</dbReference>
<keyword evidence="2" id="KW-0378">Hydrolase</keyword>
<keyword evidence="3" id="KW-1185">Reference proteome</keyword>
<dbReference type="InterPro" id="IPR050583">
    <property type="entry name" value="Mycobacterial_A85_antigen"/>
</dbReference>
<dbReference type="InterPro" id="IPR000801">
    <property type="entry name" value="Esterase-like"/>
</dbReference>
<dbReference type="Gene3D" id="3.40.50.1820">
    <property type="entry name" value="alpha/beta hydrolase"/>
    <property type="match status" value="1"/>
</dbReference>
<dbReference type="Pfam" id="PF00756">
    <property type="entry name" value="Esterase"/>
    <property type="match status" value="1"/>
</dbReference>
<feature type="region of interest" description="Disordered" evidence="1">
    <location>
        <begin position="28"/>
        <end position="64"/>
    </location>
</feature>
<evidence type="ECO:0000313" key="3">
    <source>
        <dbReference type="Proteomes" id="UP001178662"/>
    </source>
</evidence>
<dbReference type="Proteomes" id="UP001178662">
    <property type="component" value="Chromosome"/>
</dbReference>
<dbReference type="PROSITE" id="PS51257">
    <property type="entry name" value="PROKAR_LIPOPROTEIN"/>
    <property type="match status" value="1"/>
</dbReference>
<dbReference type="EMBL" id="CP119317">
    <property type="protein sequence ID" value="WEK54188.1"/>
    <property type="molecule type" value="Genomic_DNA"/>
</dbReference>
<dbReference type="GO" id="GO:0016787">
    <property type="term" value="F:hydrolase activity"/>
    <property type="evidence" value="ECO:0007669"/>
    <property type="project" value="UniProtKB-KW"/>
</dbReference>
<reference evidence="2" key="1">
    <citation type="submission" date="2023-03" db="EMBL/GenBank/DDBJ databases">
        <title>Andean soil-derived lignocellulolytic bacterial consortium as a source of novel taxa and putative plastic-active enzymes.</title>
        <authorList>
            <person name="Diaz-Garcia L."/>
            <person name="Chuvochina M."/>
            <person name="Feuerriegel G."/>
            <person name="Bunk B."/>
            <person name="Sproer C."/>
            <person name="Streit W.R."/>
            <person name="Rodriguez L.M."/>
            <person name="Overmann J."/>
            <person name="Jimenez D.J."/>
        </authorList>
    </citation>
    <scope>NUCLEOTIDE SEQUENCE</scope>
    <source>
        <strain evidence="2">MAG 2441</strain>
    </source>
</reference>
<organism evidence="2 3">
    <name type="scientific">Candidatus Cohnella colombiensis</name>
    <dbReference type="NCBI Taxonomy" id="3121368"/>
    <lineage>
        <taxon>Bacteria</taxon>
        <taxon>Bacillati</taxon>
        <taxon>Bacillota</taxon>
        <taxon>Bacilli</taxon>
        <taxon>Bacillales</taxon>
        <taxon>Paenibacillaceae</taxon>
        <taxon>Cohnella</taxon>
    </lineage>
</organism>
<evidence type="ECO:0000256" key="1">
    <source>
        <dbReference type="SAM" id="MobiDB-lite"/>
    </source>
</evidence>
<sequence>MKIFVAIIIISYIAMFLLSGCFGKAETPTQSHSPVQSSPITQSDEQDQLEAPSSPSPVHPTPSLIDVDSHVVTVQVHSDMLHRDMEMSVYLPAGYSKEVKYPVLYMLYGYGGTHDAWFTYLHLQDVADRLIEEGAIDPLLIVSPDYGNSFAVNSRIEDGNDPHSVDIGPYEDYLIQEVIPYVDTNYSTDASNKGRYVGGASMGGYASLYLGFNYPDLFSRIGAHSAAIWNYTSTDQFIGQRDWLYANDALRERRDPFKLAESQKLDSVEVYLDCGTGDALAEKDQALYDLLVSKGIEAEWVPSPGGHDAAYWSSQLENYLLFYSGVEQDT</sequence>
<proteinExistence type="predicted"/>
<protein>
    <submittedName>
        <fullName evidence="2">Alpha/beta hydrolase-fold protein</fullName>
    </submittedName>
</protein>
<dbReference type="PANTHER" id="PTHR48098">
    <property type="entry name" value="ENTEROCHELIN ESTERASE-RELATED"/>
    <property type="match status" value="1"/>
</dbReference>
<evidence type="ECO:0000313" key="2">
    <source>
        <dbReference type="EMBL" id="WEK54188.1"/>
    </source>
</evidence>
<dbReference type="SUPFAM" id="SSF53474">
    <property type="entry name" value="alpha/beta-Hydrolases"/>
    <property type="match status" value="1"/>
</dbReference>
<accession>A0AA95JAB9</accession>
<feature type="compositionally biased region" description="Polar residues" evidence="1">
    <location>
        <begin position="28"/>
        <end position="43"/>
    </location>
</feature>
<gene>
    <name evidence="2" type="ORF">P0Y55_16760</name>
</gene>
<name>A0AA95JAB9_9BACL</name>
<dbReference type="AlphaFoldDB" id="A0AA95JAB9"/>